<dbReference type="EMBL" id="JAIWYP010000007">
    <property type="protein sequence ID" value="KAH3800237.1"/>
    <property type="molecule type" value="Genomic_DNA"/>
</dbReference>
<reference evidence="1" key="2">
    <citation type="submission" date="2020-11" db="EMBL/GenBank/DDBJ databases">
        <authorList>
            <person name="McCartney M.A."/>
            <person name="Auch B."/>
            <person name="Kono T."/>
            <person name="Mallez S."/>
            <person name="Becker A."/>
            <person name="Gohl D.M."/>
            <person name="Silverstein K.A.T."/>
            <person name="Koren S."/>
            <person name="Bechman K.B."/>
            <person name="Herman A."/>
            <person name="Abrahante J.E."/>
            <person name="Garbe J."/>
        </authorList>
    </citation>
    <scope>NUCLEOTIDE SEQUENCE</scope>
    <source>
        <strain evidence="1">Duluth1</strain>
        <tissue evidence="1">Whole animal</tissue>
    </source>
</reference>
<accession>A0A9D4FQQ0</accession>
<dbReference type="SUPFAM" id="SSF101898">
    <property type="entry name" value="NHL repeat"/>
    <property type="match status" value="1"/>
</dbReference>
<reference evidence="1" key="1">
    <citation type="journal article" date="2019" name="bioRxiv">
        <title>The Genome of the Zebra Mussel, Dreissena polymorpha: A Resource for Invasive Species Research.</title>
        <authorList>
            <person name="McCartney M.A."/>
            <person name="Auch B."/>
            <person name="Kono T."/>
            <person name="Mallez S."/>
            <person name="Zhang Y."/>
            <person name="Obille A."/>
            <person name="Becker A."/>
            <person name="Abrahante J.E."/>
            <person name="Garbe J."/>
            <person name="Badalamenti J.P."/>
            <person name="Herman A."/>
            <person name="Mangelson H."/>
            <person name="Liachko I."/>
            <person name="Sullivan S."/>
            <person name="Sone E.D."/>
            <person name="Koren S."/>
            <person name="Silverstein K.A.T."/>
            <person name="Beckman K.B."/>
            <person name="Gohl D.M."/>
        </authorList>
    </citation>
    <scope>NUCLEOTIDE SEQUENCE</scope>
    <source>
        <strain evidence="1">Duluth1</strain>
        <tissue evidence="1">Whole animal</tissue>
    </source>
</reference>
<comment type="caution">
    <text evidence="1">The sequence shown here is derived from an EMBL/GenBank/DDBJ whole genome shotgun (WGS) entry which is preliminary data.</text>
</comment>
<evidence type="ECO:0000313" key="1">
    <source>
        <dbReference type="EMBL" id="KAH3800237.1"/>
    </source>
</evidence>
<dbReference type="AlphaFoldDB" id="A0A9D4FQQ0"/>
<dbReference type="Proteomes" id="UP000828390">
    <property type="component" value="Unassembled WGS sequence"/>
</dbReference>
<keyword evidence="2" id="KW-1185">Reference proteome</keyword>
<protein>
    <submittedName>
        <fullName evidence="1">Uncharacterized protein</fullName>
    </submittedName>
</protein>
<proteinExistence type="predicted"/>
<gene>
    <name evidence="1" type="ORF">DPMN_153868</name>
</gene>
<sequence length="409" mass="45903">MKQFQIYQKGRIKSLKVSYNEHEKLMVDDMRLSTISFLSDCENCTVNETHEHTINEMREKITSLIADLENSSVKEKKGELSFKLAPLISARNSCIRLHDELLHLHVARQKVMGRPELSFIASKICEDKIQQFETYLNEKFPNFSNHMFTAKRQSAHYVKIPSESNLCWISAICVLPGGQVLLLDACNWTVKLLNQQYQVVNHLAVGKVPKDICQITSSEVAVAVDDAWFRQKVQFITVSTAQLLRGKKFQLQHKIRSIAHHQGDLYISSGSALYKYSLKGELVCSLWEAGDTELRCAVSPTGDKLYITNSYHEKLLTLAKDGTVLATFSDPVLKGRLGVHVTPSGQVLVFGPDFYSIIQLDSEGRRKLATLATKENVGLWGCESVCYSSTTSSIIVGLVGGFILVIRVE</sequence>
<evidence type="ECO:0000313" key="2">
    <source>
        <dbReference type="Proteomes" id="UP000828390"/>
    </source>
</evidence>
<name>A0A9D4FQQ0_DREPO</name>
<organism evidence="1 2">
    <name type="scientific">Dreissena polymorpha</name>
    <name type="common">Zebra mussel</name>
    <name type="synonym">Mytilus polymorpha</name>
    <dbReference type="NCBI Taxonomy" id="45954"/>
    <lineage>
        <taxon>Eukaryota</taxon>
        <taxon>Metazoa</taxon>
        <taxon>Spiralia</taxon>
        <taxon>Lophotrochozoa</taxon>
        <taxon>Mollusca</taxon>
        <taxon>Bivalvia</taxon>
        <taxon>Autobranchia</taxon>
        <taxon>Heteroconchia</taxon>
        <taxon>Euheterodonta</taxon>
        <taxon>Imparidentia</taxon>
        <taxon>Neoheterodontei</taxon>
        <taxon>Myida</taxon>
        <taxon>Dreissenoidea</taxon>
        <taxon>Dreissenidae</taxon>
        <taxon>Dreissena</taxon>
    </lineage>
</organism>